<evidence type="ECO:0000259" key="1">
    <source>
        <dbReference type="SMART" id="SM00849"/>
    </source>
</evidence>
<dbReference type="SUPFAM" id="SSF56281">
    <property type="entry name" value="Metallo-hydrolase/oxidoreductase"/>
    <property type="match status" value="1"/>
</dbReference>
<reference evidence="2" key="2">
    <citation type="journal article" date="2021" name="PeerJ">
        <title>Extensive microbial diversity within the chicken gut microbiome revealed by metagenomics and culture.</title>
        <authorList>
            <person name="Gilroy R."/>
            <person name="Ravi A."/>
            <person name="Getino M."/>
            <person name="Pursley I."/>
            <person name="Horton D.L."/>
            <person name="Alikhan N.F."/>
            <person name="Baker D."/>
            <person name="Gharbi K."/>
            <person name="Hall N."/>
            <person name="Watson M."/>
            <person name="Adriaenssens E.M."/>
            <person name="Foster-Nyarko E."/>
            <person name="Jarju S."/>
            <person name="Secka A."/>
            <person name="Antonio M."/>
            <person name="Oren A."/>
            <person name="Chaudhuri R.R."/>
            <person name="La Ragione R."/>
            <person name="Hildebrand F."/>
            <person name="Pallen M.J."/>
        </authorList>
    </citation>
    <scope>NUCLEOTIDE SEQUENCE</scope>
    <source>
        <strain evidence="2">ChiHjej12B11-7776</strain>
    </source>
</reference>
<dbReference type="Gene3D" id="3.60.15.10">
    <property type="entry name" value="Ribonuclease Z/Hydroxyacylglutathione hydrolase-like"/>
    <property type="match status" value="1"/>
</dbReference>
<gene>
    <name evidence="2" type="ORF">IAC72_00135</name>
</gene>
<protein>
    <submittedName>
        <fullName evidence="2">MBL fold metallo-hydrolase</fullName>
    </submittedName>
</protein>
<dbReference type="InterPro" id="IPR036866">
    <property type="entry name" value="RibonucZ/Hydroxyglut_hydro"/>
</dbReference>
<dbReference type="PANTHER" id="PTHR47619:SF1">
    <property type="entry name" value="EXODEOXYRIBONUCLEASE WALJ"/>
    <property type="match status" value="1"/>
</dbReference>
<reference evidence="2" key="1">
    <citation type="submission" date="2020-10" db="EMBL/GenBank/DDBJ databases">
        <authorList>
            <person name="Gilroy R."/>
        </authorList>
    </citation>
    <scope>NUCLEOTIDE SEQUENCE</scope>
    <source>
        <strain evidence="2">ChiHjej12B11-7776</strain>
    </source>
</reference>
<dbReference type="AlphaFoldDB" id="A0A9D1MWB2"/>
<dbReference type="EMBL" id="DVOC01000004">
    <property type="protein sequence ID" value="HIU90409.1"/>
    <property type="molecule type" value="Genomic_DNA"/>
</dbReference>
<dbReference type="InterPro" id="IPR052533">
    <property type="entry name" value="WalJ/YycJ-like"/>
</dbReference>
<evidence type="ECO:0000313" key="3">
    <source>
        <dbReference type="Proteomes" id="UP000886852"/>
    </source>
</evidence>
<name>A0A9D1MWB2_9BACT</name>
<dbReference type="SMART" id="SM00849">
    <property type="entry name" value="Lactamase_B"/>
    <property type="match status" value="1"/>
</dbReference>
<evidence type="ECO:0000313" key="2">
    <source>
        <dbReference type="EMBL" id="HIU90409.1"/>
    </source>
</evidence>
<dbReference type="PANTHER" id="PTHR47619">
    <property type="entry name" value="METALLO-HYDROLASE YYCJ-RELATED"/>
    <property type="match status" value="1"/>
</dbReference>
<sequence length="270" mass="29746">MFVVKAAGVWYNGRMIKLTPLFSGSKGNSTLITSGGARVLLDAGYGFKATVAKLGELGVRPQDVSAIVVTHEHGDHVAALPIWTRHFRTPVYVPAASAQCLRTKCCCADIREVTQDFELCDMHVDVFCCSHDARACLGYRFSDKNQSVASVTDTGVATMRLVHFLQPCTSIMLESNHDGEMLQKGNYPYLLKKRIASDTGHLSNEQAAKILQRLLGSSVRNVVLAHLSQQNNTPRLAYDCAAQMYEQNGVQVGKDVYLYVADQFRNEVTI</sequence>
<dbReference type="Pfam" id="PF12706">
    <property type="entry name" value="Lactamase_B_2"/>
    <property type="match status" value="1"/>
</dbReference>
<dbReference type="InterPro" id="IPR001279">
    <property type="entry name" value="Metallo-B-lactamas"/>
</dbReference>
<organism evidence="2 3">
    <name type="scientific">Candidatus Fimimonas merdipullorum</name>
    <dbReference type="NCBI Taxonomy" id="2840822"/>
    <lineage>
        <taxon>Bacteria</taxon>
        <taxon>Pseudomonadati</taxon>
        <taxon>Myxococcota</taxon>
        <taxon>Myxococcia</taxon>
        <taxon>Myxococcales</taxon>
        <taxon>Cystobacterineae</taxon>
        <taxon>Myxococcaceae</taxon>
        <taxon>Myxococcaceae incertae sedis</taxon>
        <taxon>Candidatus Fimimonas</taxon>
    </lineage>
</organism>
<accession>A0A9D1MWB2</accession>
<dbReference type="Proteomes" id="UP000886852">
    <property type="component" value="Unassembled WGS sequence"/>
</dbReference>
<comment type="caution">
    <text evidence="2">The sequence shown here is derived from an EMBL/GenBank/DDBJ whole genome shotgun (WGS) entry which is preliminary data.</text>
</comment>
<proteinExistence type="predicted"/>
<feature type="domain" description="Metallo-beta-lactamase" evidence="1">
    <location>
        <begin position="26"/>
        <end position="226"/>
    </location>
</feature>